<protein>
    <submittedName>
        <fullName evidence="5">Helix-turn-helix domain-containing protein</fullName>
    </submittedName>
</protein>
<dbReference type="Gene3D" id="3.20.20.80">
    <property type="entry name" value="Glycosidases"/>
    <property type="match status" value="1"/>
</dbReference>
<dbReference type="PANTHER" id="PTHR43280:SF2">
    <property type="entry name" value="HTH-TYPE TRANSCRIPTIONAL REGULATOR EXSA"/>
    <property type="match status" value="1"/>
</dbReference>
<dbReference type="AlphaFoldDB" id="A0A942T768"/>
<gene>
    <name evidence="5" type="ORF">KHB02_41065</name>
</gene>
<dbReference type="PROSITE" id="PS01124">
    <property type="entry name" value="HTH_ARAC_FAMILY_2"/>
    <property type="match status" value="1"/>
</dbReference>
<dbReference type="SUPFAM" id="SSF51215">
    <property type="entry name" value="Regulatory protein AraC"/>
    <property type="match status" value="1"/>
</dbReference>
<dbReference type="SMART" id="SM00342">
    <property type="entry name" value="HTH_ARAC"/>
    <property type="match status" value="1"/>
</dbReference>
<reference evidence="5" key="1">
    <citation type="submission" date="2021-05" db="EMBL/GenBank/DDBJ databases">
        <title>Novel Bacillus species.</title>
        <authorList>
            <person name="Liu G."/>
        </authorList>
    </citation>
    <scope>NUCLEOTIDE SEQUENCE</scope>
    <source>
        <strain evidence="5">FJAT-50051</strain>
    </source>
</reference>
<dbReference type="InterPro" id="IPR018062">
    <property type="entry name" value="HTH_AraC-typ_CS"/>
</dbReference>
<evidence type="ECO:0000256" key="3">
    <source>
        <dbReference type="ARBA" id="ARBA00023163"/>
    </source>
</evidence>
<dbReference type="InterPro" id="IPR018060">
    <property type="entry name" value="HTH_AraC"/>
</dbReference>
<evidence type="ECO:0000259" key="4">
    <source>
        <dbReference type="PROSITE" id="PS01124"/>
    </source>
</evidence>
<comment type="caution">
    <text evidence="5">The sequence shown here is derived from an EMBL/GenBank/DDBJ whole genome shotgun (WGS) entry which is preliminary data.</text>
</comment>
<sequence length="786" mass="91842">MKGVIQVAAGEDFQLRLQNIELLSSTLYSGIEIFLVLDGELIIETNSRFYHLKEYDYLVINRNQLYQVKGSKKNTVLTLSVPDSFISTYYSEYRHYQFDLFSQQIDRGKETMMSEMRKLLAQLMVIYCRQEEGYRLEMHEMVCKILLMLIRRFKKEGRISENIQVEDSRLKEIILYLEQHFDEPLTLEEVAHKFYLSPSYFSRYFKQQLGIGFIGFLMNIRLEHSVKDLLYTDESITYISLKNGFPNTKSFSSLFKKVYGETPHTFREKNVQEKVALVENFQLKDTEILLSSPDILMKLGVLITEGENAKSFSNTETRLEELKIEVGSANRKILKHPNQILMIGELRELLKKSVRTQILLAKEDLNIKYIGIQKLLSGRTIPPAVETDELIPTTSPYYNSDEVIQFMKTNELSLFIQVNYTEIATAEDAYLHKLQSFLKHCLQVFGESYLSTWCFLFSETFDQAFAGKQLEKFYLKLRKLIKTEIPSIQVGAFLPFSFTAGTTNDQYKWILQQAAEIDFLAYKVSPNEVINFKELIDHHYGLAKDFIKEKTEKLKQYLKAHSIDKPLHLLTWNTISGNTRYTNGTFFRGALILNDAIKVSDDVKTLGFWINTETHEQNMGGKDIPLEGMELFHYFNGKRPVYYAMSFFKKLQGKVVAKGPSYIMTENERGYQLVLMNSNIVNPYFSIEETFLQKLMREIRVTISGIPSGEYQIRKYVFDKDHGALYKNWRENNSKYGMDQEIIDYIIRTSHPSLEVFDEMVDEEWSFYSYLTVNAVHFFEIRKVNL</sequence>
<organism evidence="5">
    <name type="scientific">Neobacillus citreus</name>
    <dbReference type="NCBI Taxonomy" id="2833578"/>
    <lineage>
        <taxon>Bacteria</taxon>
        <taxon>Bacillati</taxon>
        <taxon>Bacillota</taxon>
        <taxon>Bacilli</taxon>
        <taxon>Bacillales</taxon>
        <taxon>Bacillaceae</taxon>
        <taxon>Neobacillus</taxon>
    </lineage>
</organism>
<keyword evidence="3" id="KW-0804">Transcription</keyword>
<dbReference type="Gene3D" id="1.10.10.60">
    <property type="entry name" value="Homeodomain-like"/>
    <property type="match status" value="2"/>
</dbReference>
<dbReference type="SUPFAM" id="SSF46689">
    <property type="entry name" value="Homeodomain-like"/>
    <property type="match status" value="2"/>
</dbReference>
<dbReference type="Gene3D" id="2.60.120.10">
    <property type="entry name" value="Jelly Rolls"/>
    <property type="match status" value="1"/>
</dbReference>
<accession>A0A942T768</accession>
<evidence type="ECO:0000256" key="2">
    <source>
        <dbReference type="ARBA" id="ARBA00023125"/>
    </source>
</evidence>
<dbReference type="GO" id="GO:0043565">
    <property type="term" value="F:sequence-specific DNA binding"/>
    <property type="evidence" value="ECO:0007669"/>
    <property type="project" value="InterPro"/>
</dbReference>
<proteinExistence type="predicted"/>
<name>A0A942T768_9BACI</name>
<dbReference type="InterPro" id="IPR017853">
    <property type="entry name" value="GH"/>
</dbReference>
<dbReference type="Gene3D" id="2.60.40.1500">
    <property type="entry name" value="Glycosyl hydrolase domain, family 39"/>
    <property type="match status" value="1"/>
</dbReference>
<dbReference type="SUPFAM" id="SSF51445">
    <property type="entry name" value="(Trans)glycosidases"/>
    <property type="match status" value="1"/>
</dbReference>
<dbReference type="PROSITE" id="PS00041">
    <property type="entry name" value="HTH_ARAC_FAMILY_1"/>
    <property type="match status" value="1"/>
</dbReference>
<evidence type="ECO:0000256" key="1">
    <source>
        <dbReference type="ARBA" id="ARBA00023015"/>
    </source>
</evidence>
<keyword evidence="2" id="KW-0238">DNA-binding</keyword>
<dbReference type="EMBL" id="JAGYPE010000009">
    <property type="protein sequence ID" value="MBS4187770.1"/>
    <property type="molecule type" value="Genomic_DNA"/>
</dbReference>
<dbReference type="Pfam" id="PF12833">
    <property type="entry name" value="HTH_18"/>
    <property type="match status" value="1"/>
</dbReference>
<dbReference type="InterPro" id="IPR009057">
    <property type="entry name" value="Homeodomain-like_sf"/>
</dbReference>
<dbReference type="InterPro" id="IPR037923">
    <property type="entry name" value="HTH-like"/>
</dbReference>
<dbReference type="GO" id="GO:0003700">
    <property type="term" value="F:DNA-binding transcription factor activity"/>
    <property type="evidence" value="ECO:0007669"/>
    <property type="project" value="InterPro"/>
</dbReference>
<dbReference type="SUPFAM" id="SSF51011">
    <property type="entry name" value="Glycosyl hydrolase domain"/>
    <property type="match status" value="1"/>
</dbReference>
<keyword evidence="1" id="KW-0805">Transcription regulation</keyword>
<dbReference type="PANTHER" id="PTHR43280">
    <property type="entry name" value="ARAC-FAMILY TRANSCRIPTIONAL REGULATOR"/>
    <property type="match status" value="1"/>
</dbReference>
<evidence type="ECO:0000313" key="5">
    <source>
        <dbReference type="EMBL" id="MBS4187770.1"/>
    </source>
</evidence>
<feature type="domain" description="HTH araC/xylS-type" evidence="4">
    <location>
        <begin position="171"/>
        <end position="269"/>
    </location>
</feature>
<dbReference type="InterPro" id="IPR014710">
    <property type="entry name" value="RmlC-like_jellyroll"/>
</dbReference>